<feature type="region of interest" description="Disordered" evidence="1">
    <location>
        <begin position="583"/>
        <end position="644"/>
    </location>
</feature>
<dbReference type="AlphaFoldDB" id="A0AAV3NSS4"/>
<feature type="compositionally biased region" description="Pro residues" evidence="1">
    <location>
        <begin position="48"/>
        <end position="71"/>
    </location>
</feature>
<evidence type="ECO:0000256" key="1">
    <source>
        <dbReference type="SAM" id="MobiDB-lite"/>
    </source>
</evidence>
<accession>A0AAV3NSS4</accession>
<organism evidence="3 4">
    <name type="scientific">Lithospermum erythrorhizon</name>
    <name type="common">Purple gromwell</name>
    <name type="synonym">Lithospermum officinale var. erythrorhizon</name>
    <dbReference type="NCBI Taxonomy" id="34254"/>
    <lineage>
        <taxon>Eukaryota</taxon>
        <taxon>Viridiplantae</taxon>
        <taxon>Streptophyta</taxon>
        <taxon>Embryophyta</taxon>
        <taxon>Tracheophyta</taxon>
        <taxon>Spermatophyta</taxon>
        <taxon>Magnoliopsida</taxon>
        <taxon>eudicotyledons</taxon>
        <taxon>Gunneridae</taxon>
        <taxon>Pentapetalae</taxon>
        <taxon>asterids</taxon>
        <taxon>lamiids</taxon>
        <taxon>Boraginales</taxon>
        <taxon>Boraginaceae</taxon>
        <taxon>Boraginoideae</taxon>
        <taxon>Lithospermeae</taxon>
        <taxon>Lithospermum</taxon>
    </lineage>
</organism>
<gene>
    <name evidence="3" type="ORF">LIER_02050</name>
</gene>
<evidence type="ECO:0000256" key="2">
    <source>
        <dbReference type="SAM" id="Phobius"/>
    </source>
</evidence>
<proteinExistence type="predicted"/>
<feature type="compositionally biased region" description="Basic and acidic residues" evidence="1">
    <location>
        <begin position="872"/>
        <end position="883"/>
    </location>
</feature>
<dbReference type="EMBL" id="BAABME010000214">
    <property type="protein sequence ID" value="GAA0140757.1"/>
    <property type="molecule type" value="Genomic_DNA"/>
</dbReference>
<feature type="compositionally biased region" description="Basic and acidic residues" evidence="1">
    <location>
        <begin position="483"/>
        <end position="494"/>
    </location>
</feature>
<keyword evidence="2" id="KW-0472">Membrane</keyword>
<keyword evidence="4" id="KW-1185">Reference proteome</keyword>
<feature type="compositionally biased region" description="Polar residues" evidence="1">
    <location>
        <begin position="201"/>
        <end position="211"/>
    </location>
</feature>
<reference evidence="3 4" key="1">
    <citation type="submission" date="2024-01" db="EMBL/GenBank/DDBJ databases">
        <title>The complete chloroplast genome sequence of Lithospermum erythrorhizon: insights into the phylogenetic relationship among Boraginaceae species and the maternal lineages of purple gromwells.</title>
        <authorList>
            <person name="Okada T."/>
            <person name="Watanabe K."/>
        </authorList>
    </citation>
    <scope>NUCLEOTIDE SEQUENCE [LARGE SCALE GENOMIC DNA]</scope>
</reference>
<name>A0AAV3NSS4_LITER</name>
<feature type="compositionally biased region" description="Polar residues" evidence="1">
    <location>
        <begin position="621"/>
        <end position="642"/>
    </location>
</feature>
<sequence length="988" mass="109257">MDYPPPPPPPPPAPPSTADHHQPHHPHPPPPPNPYHHPSQFQYQYHSPLPPPPPPPPPQQQQWVPPPYPPPQHHHHYPPQYPPPRPPPPYHQLNQGYNNANWGPQQTWDFQAHTNEEDWAAKARAWAASKATIDQQQLDPQSTPVGRPVEPTPYHDPHALPIESQFLDMQQPSHTAPNYLQHPAPVTPQHRPPISHPQEFASLNSGQSPYRNLSGEAAGAFHQPQQSSMSHQQEVPSSYSSIAGNGDAGLSGTHYMSSSFLPASAPQHHLQPPLPASGISMPMEEQQYIFRGQSTDPATSLSDQPLDFAPRYNHDYERHAQATYSDSGVPVKGFDNVSPVPSNYSWGPHGSGVIYPSVPPMIPSASQVDPSMAIPSPVLGHNSTTFGVLPISNFQSSGPPVGPPYTVGVGPALHSPAAFSGDGFGVSDFSERPKKPSVPNWLREEIIKKKAVMTSSTMEYPGSDNQLMEDDSMDRTYGNSEPADSKSIDSSKSTEEEDEDEDDVEAARTAAINQEIKRVLTEVLLKVTDELFDEIATKVLNEDDIIDEHQNVAVINKDAPIPSRTAPINIVEPKVLIPVKVKEAESDDANEKSTSTLPGDILGLASYASDDEDDDKEIQSSEKPSSKGSKNNMDTDSYRTISGKNLVENGLLLEGNEKPNDKLAGTKIDAGIKKQVITTGEGNPAVESKQEGDSVVEEEEMLMGIVSHVPKETVVQAERPGNSKTSSIELFDGRIRSESDKSERHEMRRNSSDKDYVKDENIHKGKVNEKGFETRGRYDEKNFDREKNGDQSARIDKAKEKGAKTGDKGKDSDSRIRSSPDVKETKRDRDKERKSSFKEENGGKKERTKDGKGEKIRPKSSKDSGRHKRHHSPTESRGKDSKDSSGFSETGDSDDESAIASRRKRRARRNESPSPVRSKRRYMLLVFVLLYFFPIHTIPVYKTNLKVSTFSFSLEEVALISNNRCFFFLQLTITLTLTCPSAFQEAPA</sequence>
<evidence type="ECO:0000313" key="3">
    <source>
        <dbReference type="EMBL" id="GAA0140757.1"/>
    </source>
</evidence>
<feature type="compositionally biased region" description="Polar residues" evidence="1">
    <location>
        <begin position="93"/>
        <end position="105"/>
    </location>
</feature>
<keyword evidence="2" id="KW-1133">Transmembrane helix</keyword>
<evidence type="ECO:0000313" key="4">
    <source>
        <dbReference type="Proteomes" id="UP001454036"/>
    </source>
</evidence>
<protein>
    <submittedName>
        <fullName evidence="3">Uncharacterized protein</fullName>
    </submittedName>
</protein>
<feature type="compositionally biased region" description="Polar residues" evidence="1">
    <location>
        <begin position="457"/>
        <end position="466"/>
    </location>
</feature>
<feature type="compositionally biased region" description="Pro residues" evidence="1">
    <location>
        <begin position="1"/>
        <end position="15"/>
    </location>
</feature>
<feature type="compositionally biased region" description="Low complexity" evidence="1">
    <location>
        <begin position="36"/>
        <end position="47"/>
    </location>
</feature>
<keyword evidence="2" id="KW-0812">Transmembrane</keyword>
<feature type="region of interest" description="Disordered" evidence="1">
    <location>
        <begin position="675"/>
        <end position="695"/>
    </location>
</feature>
<feature type="region of interest" description="Disordered" evidence="1">
    <location>
        <begin position="457"/>
        <end position="503"/>
    </location>
</feature>
<feature type="transmembrane region" description="Helical" evidence="2">
    <location>
        <begin position="922"/>
        <end position="941"/>
    </location>
</feature>
<feature type="region of interest" description="Disordered" evidence="1">
    <location>
        <begin position="707"/>
        <end position="915"/>
    </location>
</feature>
<feature type="compositionally biased region" description="Pro residues" evidence="1">
    <location>
        <begin position="79"/>
        <end position="90"/>
    </location>
</feature>
<feature type="compositionally biased region" description="Low complexity" evidence="1">
    <location>
        <begin position="222"/>
        <end position="233"/>
    </location>
</feature>
<feature type="region of interest" description="Disordered" evidence="1">
    <location>
        <begin position="1"/>
        <end position="105"/>
    </location>
</feature>
<feature type="region of interest" description="Disordered" evidence="1">
    <location>
        <begin position="182"/>
        <end position="214"/>
    </location>
</feature>
<feature type="region of interest" description="Disordered" evidence="1">
    <location>
        <begin position="220"/>
        <end position="239"/>
    </location>
</feature>
<dbReference type="Proteomes" id="UP001454036">
    <property type="component" value="Unassembled WGS sequence"/>
</dbReference>
<feature type="compositionally biased region" description="Basic and acidic residues" evidence="1">
    <location>
        <begin position="731"/>
        <end position="864"/>
    </location>
</feature>
<comment type="caution">
    <text evidence="3">The sequence shown here is derived from an EMBL/GenBank/DDBJ whole genome shotgun (WGS) entry which is preliminary data.</text>
</comment>